<dbReference type="eggNOG" id="COG1514">
    <property type="taxonomic scope" value="Bacteria"/>
</dbReference>
<dbReference type="InterPro" id="IPR009097">
    <property type="entry name" value="Cyclic_Pdiesterase"/>
</dbReference>
<feature type="active site" description="Proton acceptor" evidence="2">
    <location>
        <position position="121"/>
    </location>
</feature>
<dbReference type="Proteomes" id="UP000011729">
    <property type="component" value="Chromosome"/>
</dbReference>
<dbReference type="HAMAP" id="MF_01940">
    <property type="entry name" value="RNA_CPDase"/>
    <property type="match status" value="1"/>
</dbReference>
<sequence>MLRLFSAIQIPQRTTEELISLQNGLPKAQWINPKNFHVTLSFFGEVEDSIADELIHAFNTIKCPPFALHPVNFKILGSATAPHSLVVRIEPCEILSSLHEKIQRIRSYLGLTPDETLFTPHITLARLLDVKPEDLSLYLSSRSSLSLAPFEVDRFVLLLSENPSSDALYVVKGSWPLQA</sequence>
<dbReference type="NCBIfam" id="TIGR02258">
    <property type="entry name" value="2_5_ligase"/>
    <property type="match status" value="1"/>
</dbReference>
<dbReference type="InterPro" id="IPR004175">
    <property type="entry name" value="RNA_CPDase"/>
</dbReference>
<dbReference type="AlphaFoldDB" id="M1N233"/>
<dbReference type="GO" id="GO:0008664">
    <property type="term" value="F:RNA 2',3'-cyclic 3'-phosphodiesterase activity"/>
    <property type="evidence" value="ECO:0007669"/>
    <property type="project" value="UniProtKB-EC"/>
</dbReference>
<name>M1N233_BARAA</name>
<feature type="domain" description="Phosphoesterase HXTX" evidence="3">
    <location>
        <begin position="8"/>
        <end position="79"/>
    </location>
</feature>
<accession>M1N233</accession>
<gene>
    <name evidence="4" type="primary">ligT</name>
    <name evidence="4" type="ordered locus">BAnh1_00660</name>
</gene>
<dbReference type="HOGENOM" id="CLU_081251_0_0_5"/>
<feature type="domain" description="Phosphoesterase HXTX" evidence="3">
    <location>
        <begin position="94"/>
        <end position="164"/>
    </location>
</feature>
<dbReference type="EMBL" id="CP003123">
    <property type="protein sequence ID" value="AGF73959.1"/>
    <property type="molecule type" value="Genomic_DNA"/>
</dbReference>
<dbReference type="RefSeq" id="WP_015397468.1">
    <property type="nucleotide sequence ID" value="NC_020300.1"/>
</dbReference>
<protein>
    <recommendedName>
        <fullName evidence="2">RNA 2',3'-cyclic phosphodiesterase</fullName>
        <shortName evidence="2">RNA 2',3'-CPDase</shortName>
        <ecNumber evidence="2">3.1.4.58</ecNumber>
    </recommendedName>
</protein>
<evidence type="ECO:0000256" key="1">
    <source>
        <dbReference type="ARBA" id="ARBA00022801"/>
    </source>
</evidence>
<organism evidence="4 5">
    <name type="scientific">Bartonella australis (strain Aust/NH1)</name>
    <dbReference type="NCBI Taxonomy" id="1094489"/>
    <lineage>
        <taxon>Bacteria</taxon>
        <taxon>Pseudomonadati</taxon>
        <taxon>Pseudomonadota</taxon>
        <taxon>Alphaproteobacteria</taxon>
        <taxon>Hyphomicrobiales</taxon>
        <taxon>Bartonellaceae</taxon>
        <taxon>Bartonella</taxon>
    </lineage>
</organism>
<feature type="active site" description="Proton donor" evidence="2">
    <location>
        <position position="37"/>
    </location>
</feature>
<dbReference type="Pfam" id="PF02834">
    <property type="entry name" value="LigT_PEase"/>
    <property type="match status" value="2"/>
</dbReference>
<keyword evidence="4" id="KW-0436">Ligase</keyword>
<evidence type="ECO:0000256" key="2">
    <source>
        <dbReference type="HAMAP-Rule" id="MF_01940"/>
    </source>
</evidence>
<comment type="similarity">
    <text evidence="2">Belongs to the 2H phosphoesterase superfamily. ThpR family.</text>
</comment>
<feature type="short sequence motif" description="HXTX 2" evidence="2">
    <location>
        <begin position="121"/>
        <end position="124"/>
    </location>
</feature>
<dbReference type="SUPFAM" id="SSF55144">
    <property type="entry name" value="LigT-like"/>
    <property type="match status" value="1"/>
</dbReference>
<dbReference type="PANTHER" id="PTHR35561">
    <property type="entry name" value="RNA 2',3'-CYCLIC PHOSPHODIESTERASE"/>
    <property type="match status" value="1"/>
</dbReference>
<dbReference type="InterPro" id="IPR014051">
    <property type="entry name" value="Phosphoesterase_HXTX"/>
</dbReference>
<reference evidence="4 5" key="1">
    <citation type="journal article" date="2013" name="PLoS Genet.">
        <title>A gene transfer agent and a dynamic repertoire of secretion systems hold the keys to the explosive radiation of the emerging pathogen Bartonella.</title>
        <authorList>
            <person name="Guy L."/>
            <person name="Nystedt B."/>
            <person name="Toft C."/>
            <person name="Zaremba-Niedzwiedzka K."/>
            <person name="Berglund E.C."/>
            <person name="Granberg F."/>
            <person name="Naslund K."/>
            <person name="Eriksson A.S."/>
            <person name="Andersson S.G."/>
        </authorList>
    </citation>
    <scope>NUCLEOTIDE SEQUENCE [LARGE SCALE GENOMIC DNA]</scope>
    <source>
        <strain evidence="4 5">Aust/NH1</strain>
    </source>
</reference>
<keyword evidence="1 2" id="KW-0378">Hydrolase</keyword>
<dbReference type="PATRIC" id="fig|1094489.3.peg.79"/>
<proteinExistence type="inferred from homology"/>
<dbReference type="GO" id="GO:0016874">
    <property type="term" value="F:ligase activity"/>
    <property type="evidence" value="ECO:0007669"/>
    <property type="project" value="UniProtKB-KW"/>
</dbReference>
<feature type="short sequence motif" description="HXTX 1" evidence="2">
    <location>
        <begin position="37"/>
        <end position="40"/>
    </location>
</feature>
<evidence type="ECO:0000259" key="3">
    <source>
        <dbReference type="Pfam" id="PF02834"/>
    </source>
</evidence>
<dbReference type="EC" id="3.1.4.58" evidence="2"/>
<dbReference type="Gene3D" id="3.90.1140.10">
    <property type="entry name" value="Cyclic phosphodiesterase"/>
    <property type="match status" value="1"/>
</dbReference>
<comment type="function">
    <text evidence="2">Hydrolyzes RNA 2',3'-cyclic phosphodiester to an RNA 2'-phosphomonoester.</text>
</comment>
<dbReference type="OrthoDB" id="9793819at2"/>
<comment type="catalytic activity">
    <reaction evidence="2">
        <text>a 3'-end 2',3'-cyclophospho-ribonucleotide-RNA + H2O = a 3'-end 2'-phospho-ribonucleotide-RNA + H(+)</text>
        <dbReference type="Rhea" id="RHEA:11828"/>
        <dbReference type="Rhea" id="RHEA-COMP:10464"/>
        <dbReference type="Rhea" id="RHEA-COMP:17353"/>
        <dbReference type="ChEBI" id="CHEBI:15377"/>
        <dbReference type="ChEBI" id="CHEBI:15378"/>
        <dbReference type="ChEBI" id="CHEBI:83064"/>
        <dbReference type="ChEBI" id="CHEBI:173113"/>
        <dbReference type="EC" id="3.1.4.58"/>
    </reaction>
</comment>
<evidence type="ECO:0000313" key="4">
    <source>
        <dbReference type="EMBL" id="AGF73959.1"/>
    </source>
</evidence>
<dbReference type="GO" id="GO:0004113">
    <property type="term" value="F:2',3'-cyclic-nucleotide 3'-phosphodiesterase activity"/>
    <property type="evidence" value="ECO:0007669"/>
    <property type="project" value="InterPro"/>
</dbReference>
<keyword evidence="5" id="KW-1185">Reference proteome</keyword>
<dbReference type="KEGG" id="baus:BAnh1_00660"/>
<evidence type="ECO:0000313" key="5">
    <source>
        <dbReference type="Proteomes" id="UP000011729"/>
    </source>
</evidence>
<dbReference type="PANTHER" id="PTHR35561:SF1">
    <property type="entry name" value="RNA 2',3'-CYCLIC PHOSPHODIESTERASE"/>
    <property type="match status" value="1"/>
</dbReference>